<feature type="transmembrane region" description="Helical" evidence="6">
    <location>
        <begin position="720"/>
        <end position="739"/>
    </location>
</feature>
<dbReference type="Pfam" id="PF02687">
    <property type="entry name" value="FtsX"/>
    <property type="match status" value="1"/>
</dbReference>
<evidence type="ECO:0000256" key="3">
    <source>
        <dbReference type="ARBA" id="ARBA00022692"/>
    </source>
</evidence>
<evidence type="ECO:0000256" key="6">
    <source>
        <dbReference type="SAM" id="Phobius"/>
    </source>
</evidence>
<organism evidence="8 9">
    <name type="scientific">Alishewanella maricola</name>
    <dbReference type="NCBI Taxonomy" id="2795740"/>
    <lineage>
        <taxon>Bacteria</taxon>
        <taxon>Pseudomonadati</taxon>
        <taxon>Pseudomonadota</taxon>
        <taxon>Gammaproteobacteria</taxon>
        <taxon>Alteromonadales</taxon>
        <taxon>Alteromonadaceae</taxon>
        <taxon>Alishewanella</taxon>
    </lineage>
</organism>
<evidence type="ECO:0000256" key="4">
    <source>
        <dbReference type="ARBA" id="ARBA00022989"/>
    </source>
</evidence>
<dbReference type="Proteomes" id="UP000633814">
    <property type="component" value="Unassembled WGS sequence"/>
</dbReference>
<protein>
    <recommendedName>
        <fullName evidence="7">ABC3 transporter permease C-terminal domain-containing protein</fullName>
    </recommendedName>
</protein>
<feature type="transmembrane region" description="Helical" evidence="6">
    <location>
        <begin position="421"/>
        <end position="446"/>
    </location>
</feature>
<reference evidence="8 9" key="1">
    <citation type="submission" date="2021-10" db="EMBL/GenBank/DDBJ databases">
        <title>Alishewanella koreense sp. nov. isolated from seawater of southwestern coast in South Korea and the proposal for the reclassification of Rheinheimera perlucida and Rheinheimera tuosuensis as Arsukibacterium perlucida and Arsukibacterium tuosuensis.</title>
        <authorList>
            <person name="Kim K.H."/>
            <person name="Ruan W."/>
            <person name="Kim K.R."/>
            <person name="Baek J.H."/>
            <person name="Jeon C.O."/>
        </authorList>
    </citation>
    <scope>NUCLEOTIDE SEQUENCE [LARGE SCALE GENOMIC DNA]</scope>
    <source>
        <strain evidence="8 9">16-MA</strain>
    </source>
</reference>
<comment type="subcellular location">
    <subcellularLocation>
        <location evidence="1">Cell membrane</location>
        <topology evidence="1">Multi-pass membrane protein</topology>
    </subcellularLocation>
</comment>
<gene>
    <name evidence="8" type="ORF">JAO78_010905</name>
</gene>
<name>A0ABS8C5A3_9ALTE</name>
<evidence type="ECO:0000313" key="8">
    <source>
        <dbReference type="EMBL" id="MCB5227323.1"/>
    </source>
</evidence>
<feature type="transmembrane region" description="Helical" evidence="6">
    <location>
        <begin position="751"/>
        <end position="780"/>
    </location>
</feature>
<evidence type="ECO:0000313" key="9">
    <source>
        <dbReference type="Proteomes" id="UP000633814"/>
    </source>
</evidence>
<keyword evidence="5 6" id="KW-0472">Membrane</keyword>
<accession>A0ABS8C5A3</accession>
<dbReference type="RefSeq" id="WP_226751384.1">
    <property type="nucleotide sequence ID" value="NZ_JAEINI020000006.1"/>
</dbReference>
<dbReference type="InterPro" id="IPR003838">
    <property type="entry name" value="ABC3_permease_C"/>
</dbReference>
<dbReference type="EMBL" id="JAEINI020000006">
    <property type="protein sequence ID" value="MCB5227323.1"/>
    <property type="molecule type" value="Genomic_DNA"/>
</dbReference>
<sequence>MHNNPLRFQLSIEWRYWQGQRFKLLFLLCSFSIATAVLTLLLQLGSALFSAPPAWSNPVGNIYTLAQQHHDKRLAPVHLQAIDIASQTPGIIDYTWFSLEQNRFAIASLPEQELQVLFYANNFAATLGIAMLNHSETEAGVWLSERFWREQTNRSTTIVDSTLFHPRFNGPVPILGVLPAALNRIGPHQPDIWLPDNFKRFLTPFAADSGVMLDRFLKAAPFYYGLLFTKQSLAATELTQHLRQQDLTVPGMNMARDGSKLMVLEGLTLDPPAQKKLQQQWQLALVLLVGFMLVLSFNTLAIFTNRLIQQQENYRIQLTLGANLYHLLQGPLLLFSVMLISVALCSWLILILLHDVLMQQNSYLVIVGEQGLPLDSLRWLAALTLIALLLLCCTCFPLLRLNRQALFSRKVGQSRSFSQKLLAQINLSSQLLSAAVALGFLLNLGWQQWQQFYDNALDDNVVVLQVKQRGQGVDVSALVQNTLPQLKAEDIAFALTPFSGQNMIEIQDGRLDNPIAVQLQIVSGNYFSRLGLSLVQGEIDWSQGVIINHSLAQFLGKQPGIPLQGSQLDLGGLLGRHVVQATVDNLPHQGRSQSPIPTIYLHINSAALWAASSRTIEFYYPKQLQATISLGLTDWLSQQMSQPEFAAQRKVSDLVAQQDRANRYILGFSAVIIITVLFTIFFSLYFQIRSRITLEQQEYAVLLALGAEDWRLIFRAASQALTAAIISLPFAFALLVWLLSPAGWLNSFSIALLPALLILASCLMLVLVLIAATLPIIRLLRAPIFLLLRSL</sequence>
<comment type="caution">
    <text evidence="8">The sequence shown here is derived from an EMBL/GenBank/DDBJ whole genome shotgun (WGS) entry which is preliminary data.</text>
</comment>
<evidence type="ECO:0000256" key="5">
    <source>
        <dbReference type="ARBA" id="ARBA00023136"/>
    </source>
</evidence>
<proteinExistence type="predicted"/>
<feature type="transmembrane region" description="Helical" evidence="6">
    <location>
        <begin position="324"/>
        <end position="353"/>
    </location>
</feature>
<keyword evidence="2" id="KW-1003">Cell membrane</keyword>
<keyword evidence="3 6" id="KW-0812">Transmembrane</keyword>
<feature type="transmembrane region" description="Helical" evidence="6">
    <location>
        <begin position="281"/>
        <end position="303"/>
    </location>
</feature>
<evidence type="ECO:0000256" key="1">
    <source>
        <dbReference type="ARBA" id="ARBA00004651"/>
    </source>
</evidence>
<keyword evidence="4 6" id="KW-1133">Transmembrane helix</keyword>
<keyword evidence="9" id="KW-1185">Reference proteome</keyword>
<evidence type="ECO:0000259" key="7">
    <source>
        <dbReference type="Pfam" id="PF02687"/>
    </source>
</evidence>
<feature type="transmembrane region" description="Helical" evidence="6">
    <location>
        <begin position="664"/>
        <end position="686"/>
    </location>
</feature>
<evidence type="ECO:0000256" key="2">
    <source>
        <dbReference type="ARBA" id="ARBA00022475"/>
    </source>
</evidence>
<feature type="transmembrane region" description="Helical" evidence="6">
    <location>
        <begin position="379"/>
        <end position="401"/>
    </location>
</feature>
<feature type="domain" description="ABC3 transporter permease C-terminal" evidence="7">
    <location>
        <begin position="671"/>
        <end position="783"/>
    </location>
</feature>